<evidence type="ECO:0000313" key="2">
    <source>
        <dbReference type="EMBL" id="SUV64620.1"/>
    </source>
</evidence>
<evidence type="ECO:0000313" key="3">
    <source>
        <dbReference type="Proteomes" id="UP000255014"/>
    </source>
</evidence>
<dbReference type="InterPro" id="IPR014917">
    <property type="entry name" value="DUF1800"/>
</dbReference>
<feature type="compositionally biased region" description="Low complexity" evidence="1">
    <location>
        <begin position="366"/>
        <end position="381"/>
    </location>
</feature>
<dbReference type="EMBL" id="UFTT01000002">
    <property type="protein sequence ID" value="SUV64620.1"/>
    <property type="molecule type" value="Genomic_DNA"/>
</dbReference>
<evidence type="ECO:0000256" key="1">
    <source>
        <dbReference type="SAM" id="MobiDB-lite"/>
    </source>
</evidence>
<dbReference type="InterPro" id="IPR010869">
    <property type="entry name" value="DUF1501"/>
</dbReference>
<dbReference type="Proteomes" id="UP000255014">
    <property type="component" value="Unassembled WGS sequence"/>
</dbReference>
<organism evidence="2 3">
    <name type="scientific">Bordetella pertussis</name>
    <dbReference type="NCBI Taxonomy" id="520"/>
    <lineage>
        <taxon>Bacteria</taxon>
        <taxon>Pseudomonadati</taxon>
        <taxon>Pseudomonadota</taxon>
        <taxon>Betaproteobacteria</taxon>
        <taxon>Burkholderiales</taxon>
        <taxon>Alcaligenaceae</taxon>
        <taxon>Bordetella</taxon>
    </lineage>
</organism>
<dbReference type="Pfam" id="PF07394">
    <property type="entry name" value="DUF1501"/>
    <property type="match status" value="1"/>
</dbReference>
<protein>
    <submittedName>
        <fullName evidence="2">Uncharacterized protein conserved in bacteria</fullName>
    </submittedName>
</protein>
<feature type="region of interest" description="Disordered" evidence="1">
    <location>
        <begin position="346"/>
        <end position="381"/>
    </location>
</feature>
<reference evidence="2 3" key="1">
    <citation type="submission" date="2018-06" db="EMBL/GenBank/DDBJ databases">
        <authorList>
            <consortium name="Pathogen Informatics"/>
            <person name="Doyle S."/>
        </authorList>
    </citation>
    <scope>NUCLEOTIDE SEQUENCE [LARGE SCALE GENOMIC DNA]</scope>
    <source>
        <strain evidence="2 3">NCTC10911</strain>
    </source>
</reference>
<proteinExistence type="predicted"/>
<dbReference type="Pfam" id="PF08811">
    <property type="entry name" value="DUF1800"/>
    <property type="match status" value="1"/>
</dbReference>
<name>A0A381A5J8_BORPT</name>
<sequence>MQEPTVPSIVLFPSWMKVWRRLACAAASAPAAPAAAQAAPAGPQRLAAQVDRVSWGVTPAELARAQRLSWTVYLQEQLRPRPAALPPAVQARIDALSITRVPARDALLAQRARTAKIRQIEDPARKLAASRENRMVSRQRANETMQRAVWLALYSPNQLQEQMTWFWMNHFSAYEDQAIRPHALGKFRDLLAATARSPAMLIYLDNIRNSAGHINENYARELLELHTLGVQGGYSQRDVQELARVLTGVGLNQTGEAPRVKPAQREQLVEDGLFLFEPGRHDHGDKTVLGHTIRGGRGLAELDEALDLLARHPATARHVSRKLAQYFVADQPPDALVQRPGPLPVLGPAPGLRRQGTAAQSRRRAGLAQAHGPAALPAADAGRLSHERIRLGRFQTDDHALRGGARHCRRARDLLPRRPRRQAARAAPAAPGPGLWRRRGAVLGAVAGHAPRHRIGPQRPRRQYLPAGLAGIHAPLNARIPGIAMHRRQLLKLAAAAPLTLYGTRLLAAGPPDTRLLVVFMRGAYDAASLLVPTTSEFYYESRPHIAIARDAAAALSDGWALHPAVKDSLLPFYQRGELAFVPFAGTDDASRSHFETQNRIELGRAGGSGAAPASGFLNRLAAQLDGKAGRPAAFTEDVPQIFRGQARVPNIDLGGAKRKSRLTADSSSAIAQMYQGTGLDASVNEGLAAMGQARAALEAEMREANGGAGNTEKLEQEARRIGTFMAERYNLGFVDVGGWDTHVGQGAANGVLATKLGQLGRALAAYAQAMGPAWRHTTVVVISEFGRTLRENGNKGTDHGHGSVYWVLGGGVRGGRIAGEQVAVKRDTLFQDRDYPVLTDYRALFAGLFGRLYGLDAQRLQAVFPGARPLDLKLV</sequence>
<gene>
    <name evidence="2" type="ORF">NCTC10911_01650</name>
</gene>
<dbReference type="AlphaFoldDB" id="A0A381A5J8"/>
<dbReference type="PANTHER" id="PTHR43737">
    <property type="entry name" value="BLL7424 PROTEIN"/>
    <property type="match status" value="1"/>
</dbReference>
<dbReference type="PANTHER" id="PTHR43737:SF1">
    <property type="entry name" value="DUF1501 DOMAIN-CONTAINING PROTEIN"/>
    <property type="match status" value="1"/>
</dbReference>
<accession>A0A381A5J8</accession>